<accession>A0A5J6ZBN2</accession>
<organism evidence="3 4">
    <name type="scientific">Corynebacterium urogenitale</name>
    <dbReference type="NCBI Taxonomy" id="2487892"/>
    <lineage>
        <taxon>Bacteria</taxon>
        <taxon>Bacillati</taxon>
        <taxon>Actinomycetota</taxon>
        <taxon>Actinomycetes</taxon>
        <taxon>Mycobacteriales</taxon>
        <taxon>Corynebacteriaceae</taxon>
        <taxon>Corynebacterium</taxon>
    </lineage>
</organism>
<feature type="compositionally biased region" description="Low complexity" evidence="1">
    <location>
        <begin position="216"/>
        <end position="231"/>
    </location>
</feature>
<feature type="transmembrane region" description="Helical" evidence="2">
    <location>
        <begin position="41"/>
        <end position="61"/>
    </location>
</feature>
<keyword evidence="4" id="KW-1185">Reference proteome</keyword>
<feature type="compositionally biased region" description="Low complexity" evidence="1">
    <location>
        <begin position="150"/>
        <end position="161"/>
    </location>
</feature>
<dbReference type="RefSeq" id="WP_151903259.1">
    <property type="nucleotide sequence ID" value="NZ_CP045032.1"/>
</dbReference>
<dbReference type="Proteomes" id="UP000326711">
    <property type="component" value="Chromosome"/>
</dbReference>
<keyword evidence="2" id="KW-0472">Membrane</keyword>
<sequence>MSDKREHFGPSTTATTEQDQDSAAATTAFSPEESRGIGSRFIAGFAAAGLLLAAAVGVWTLQASNDTVEARQRTLSEQTSISESSTEQSSPSPRSTTSPTEPEQPRTPENSGLGGSQREGAQQLSNVSPLGDDPYLPPNAWGGEHKDYTEAPAETAFAEPPQQSAPETPQGLSTSEDNLNLGDLPQMELGDDNLPDFLAPSKGQDDNEDGPVDTESPSPTVTVTDLPTDTSESSNASESPTTANYDGSTKSTNATESENQPTPTDTTGE</sequence>
<feature type="compositionally biased region" description="Low complexity" evidence="1">
    <location>
        <begin position="76"/>
        <end position="101"/>
    </location>
</feature>
<feature type="compositionally biased region" description="Polar residues" evidence="1">
    <location>
        <begin position="232"/>
        <end position="269"/>
    </location>
</feature>
<feature type="region of interest" description="Disordered" evidence="1">
    <location>
        <begin position="68"/>
        <end position="269"/>
    </location>
</feature>
<dbReference type="AlphaFoldDB" id="A0A5J6ZBN2"/>
<evidence type="ECO:0000256" key="1">
    <source>
        <dbReference type="SAM" id="MobiDB-lite"/>
    </source>
</evidence>
<keyword evidence="2" id="KW-0812">Transmembrane</keyword>
<gene>
    <name evidence="3" type="ORF">CUROG_08045</name>
</gene>
<feature type="region of interest" description="Disordered" evidence="1">
    <location>
        <begin position="1"/>
        <end position="34"/>
    </location>
</feature>
<evidence type="ECO:0000313" key="3">
    <source>
        <dbReference type="EMBL" id="QFQ02957.1"/>
    </source>
</evidence>
<feature type="compositionally biased region" description="Polar residues" evidence="1">
    <location>
        <begin position="162"/>
        <end position="178"/>
    </location>
</feature>
<feature type="compositionally biased region" description="Polar residues" evidence="1">
    <location>
        <begin position="119"/>
        <end position="128"/>
    </location>
</feature>
<reference evidence="4" key="1">
    <citation type="submission" date="2019-10" db="EMBL/GenBank/DDBJ databases">
        <title>Complete genome sequence of Corynebacterium urogenitalis DSM 108747, isolated from the genital tract of a cow.</title>
        <authorList>
            <person name="Ruckert C."/>
            <person name="Ballas P."/>
            <person name="Wagener K."/>
            <person name="Drillich M."/>
            <person name="Kaempfer P."/>
            <person name="Busse H.-J."/>
            <person name="Ehling-Schulz M."/>
        </authorList>
    </citation>
    <scope>NUCLEOTIDE SEQUENCE [LARGE SCALE GENOMIC DNA]</scope>
    <source>
        <strain evidence="4">LMM 1652</strain>
    </source>
</reference>
<name>A0A5J6ZBN2_9CORY</name>
<dbReference type="KEGG" id="cuo:CUROG_08045"/>
<evidence type="ECO:0000256" key="2">
    <source>
        <dbReference type="SAM" id="Phobius"/>
    </source>
</evidence>
<proteinExistence type="predicted"/>
<protein>
    <submittedName>
        <fullName evidence="3">Uncharacterized protein</fullName>
    </submittedName>
</protein>
<feature type="compositionally biased region" description="Polar residues" evidence="1">
    <location>
        <begin position="10"/>
        <end position="29"/>
    </location>
</feature>
<dbReference type="EMBL" id="CP045032">
    <property type="protein sequence ID" value="QFQ02957.1"/>
    <property type="molecule type" value="Genomic_DNA"/>
</dbReference>
<evidence type="ECO:0000313" key="4">
    <source>
        <dbReference type="Proteomes" id="UP000326711"/>
    </source>
</evidence>
<keyword evidence="2" id="KW-1133">Transmembrane helix</keyword>